<evidence type="ECO:0000259" key="2">
    <source>
        <dbReference type="PROSITE" id="PS50994"/>
    </source>
</evidence>
<dbReference type="Gene3D" id="3.30.420.10">
    <property type="entry name" value="Ribonuclease H-like superfamily/Ribonuclease H"/>
    <property type="match status" value="1"/>
</dbReference>
<name>A0A9Q3JS11_9BASI</name>
<keyword evidence="1" id="KW-0694">RNA-binding</keyword>
<dbReference type="InterPro" id="IPR050951">
    <property type="entry name" value="Retrovirus_Pol_polyprotein"/>
</dbReference>
<dbReference type="InterPro" id="IPR001584">
    <property type="entry name" value="Integrase_cat-core"/>
</dbReference>
<organism evidence="3 4">
    <name type="scientific">Austropuccinia psidii MF-1</name>
    <dbReference type="NCBI Taxonomy" id="1389203"/>
    <lineage>
        <taxon>Eukaryota</taxon>
        <taxon>Fungi</taxon>
        <taxon>Dikarya</taxon>
        <taxon>Basidiomycota</taxon>
        <taxon>Pucciniomycotina</taxon>
        <taxon>Pucciniomycetes</taxon>
        <taxon>Pucciniales</taxon>
        <taxon>Sphaerophragmiaceae</taxon>
        <taxon>Austropuccinia</taxon>
    </lineage>
</organism>
<evidence type="ECO:0000313" key="4">
    <source>
        <dbReference type="Proteomes" id="UP000765509"/>
    </source>
</evidence>
<evidence type="ECO:0000256" key="1">
    <source>
        <dbReference type="ARBA" id="ARBA00022884"/>
    </source>
</evidence>
<dbReference type="PANTHER" id="PTHR37984">
    <property type="entry name" value="PROTEIN CBG26694"/>
    <property type="match status" value="1"/>
</dbReference>
<sequence>MDALQIKSGRWKYLVVARADFSGWPETVVLVKLTAKAVEWLISDWICRYGPPKEVTVDGRPEFGKEFQDEVKKEGSRIRVTTSYYPDSQGMLERGHKQLKNALVRMCGGNGGKWKKYLPLVMLADRISTKRTTGFSPLELQFGKLPVFPI</sequence>
<keyword evidence="4" id="KW-1185">Reference proteome</keyword>
<reference evidence="3" key="1">
    <citation type="submission" date="2021-03" db="EMBL/GenBank/DDBJ databases">
        <title>Draft genome sequence of rust myrtle Austropuccinia psidii MF-1, a brazilian biotype.</title>
        <authorList>
            <person name="Quecine M.C."/>
            <person name="Pachon D.M.R."/>
            <person name="Bonatelli M.L."/>
            <person name="Correr F.H."/>
            <person name="Franceschini L.M."/>
            <person name="Leite T.F."/>
            <person name="Margarido G.R.A."/>
            <person name="Almeida C.A."/>
            <person name="Ferrarezi J.A."/>
            <person name="Labate C.A."/>
        </authorList>
    </citation>
    <scope>NUCLEOTIDE SEQUENCE</scope>
    <source>
        <strain evidence="3">MF-1</strain>
    </source>
</reference>
<dbReference type="Proteomes" id="UP000765509">
    <property type="component" value="Unassembled WGS sequence"/>
</dbReference>
<dbReference type="InterPro" id="IPR012337">
    <property type="entry name" value="RNaseH-like_sf"/>
</dbReference>
<dbReference type="EMBL" id="AVOT02079487">
    <property type="protein sequence ID" value="MBW0566664.1"/>
    <property type="molecule type" value="Genomic_DNA"/>
</dbReference>
<dbReference type="InterPro" id="IPR036397">
    <property type="entry name" value="RNaseH_sf"/>
</dbReference>
<feature type="domain" description="Integrase catalytic" evidence="2">
    <location>
        <begin position="1"/>
        <end position="145"/>
    </location>
</feature>
<dbReference type="GO" id="GO:0003723">
    <property type="term" value="F:RNA binding"/>
    <property type="evidence" value="ECO:0007669"/>
    <property type="project" value="UniProtKB-KW"/>
</dbReference>
<comment type="caution">
    <text evidence="3">The sequence shown here is derived from an EMBL/GenBank/DDBJ whole genome shotgun (WGS) entry which is preliminary data.</text>
</comment>
<evidence type="ECO:0000313" key="3">
    <source>
        <dbReference type="EMBL" id="MBW0566664.1"/>
    </source>
</evidence>
<dbReference type="AlphaFoldDB" id="A0A9Q3JS11"/>
<dbReference type="PROSITE" id="PS50994">
    <property type="entry name" value="INTEGRASE"/>
    <property type="match status" value="1"/>
</dbReference>
<accession>A0A9Q3JS11</accession>
<gene>
    <name evidence="3" type="ORF">O181_106379</name>
</gene>
<dbReference type="SUPFAM" id="SSF53098">
    <property type="entry name" value="Ribonuclease H-like"/>
    <property type="match status" value="1"/>
</dbReference>
<protein>
    <recommendedName>
        <fullName evidence="2">Integrase catalytic domain-containing protein</fullName>
    </recommendedName>
</protein>
<dbReference type="PANTHER" id="PTHR37984:SF5">
    <property type="entry name" value="PROTEIN NYNRIN-LIKE"/>
    <property type="match status" value="1"/>
</dbReference>
<proteinExistence type="predicted"/>
<dbReference type="GO" id="GO:0015074">
    <property type="term" value="P:DNA integration"/>
    <property type="evidence" value="ECO:0007669"/>
    <property type="project" value="InterPro"/>
</dbReference>
<dbReference type="GO" id="GO:0005634">
    <property type="term" value="C:nucleus"/>
    <property type="evidence" value="ECO:0007669"/>
    <property type="project" value="UniProtKB-ARBA"/>
</dbReference>
<dbReference type="OrthoDB" id="4025440at2759"/>